<name>A0AAD9ZZG9_9ROSI</name>
<dbReference type="SUPFAM" id="SSF52029">
    <property type="entry name" value="GroEL apical domain-like"/>
    <property type="match status" value="1"/>
</dbReference>
<sequence length="141" mass="15768">MRSGINMAVDAVISDLKRRARMISTLEEITQELQNPVILIYGKNISTFFSIAYMLESVEKEKREVIFVAEDVESDALNLLFLIKGLGSKQVCAIKAPGFGENRRANLEDLAIFTGGEVIYKDNVKANVNMEMFGTAKKVKF</sequence>
<dbReference type="AlphaFoldDB" id="A0AAD9ZZG9"/>
<dbReference type="GO" id="GO:0140662">
    <property type="term" value="F:ATP-dependent protein folding chaperone"/>
    <property type="evidence" value="ECO:0007669"/>
    <property type="project" value="InterPro"/>
</dbReference>
<keyword evidence="2" id="KW-0143">Chaperone</keyword>
<reference evidence="3" key="1">
    <citation type="journal article" date="2023" name="Plant J.">
        <title>Genome sequences and population genomics provide insights into the demographic history, inbreeding, and mutation load of two 'living fossil' tree species of Dipteronia.</title>
        <authorList>
            <person name="Feng Y."/>
            <person name="Comes H.P."/>
            <person name="Chen J."/>
            <person name="Zhu S."/>
            <person name="Lu R."/>
            <person name="Zhang X."/>
            <person name="Li P."/>
            <person name="Qiu J."/>
            <person name="Olsen K.M."/>
            <person name="Qiu Y."/>
        </authorList>
    </citation>
    <scope>NUCLEOTIDE SEQUENCE</scope>
    <source>
        <strain evidence="3">NBL</strain>
    </source>
</reference>
<accession>A0AAD9ZZG9</accession>
<dbReference type="Gene3D" id="3.50.7.10">
    <property type="entry name" value="GroEL"/>
    <property type="match status" value="1"/>
</dbReference>
<evidence type="ECO:0000313" key="4">
    <source>
        <dbReference type="Proteomes" id="UP001281410"/>
    </source>
</evidence>
<dbReference type="EMBL" id="JANJYJ010000007">
    <property type="protein sequence ID" value="KAK3197869.1"/>
    <property type="molecule type" value="Genomic_DNA"/>
</dbReference>
<dbReference type="Proteomes" id="UP001281410">
    <property type="component" value="Unassembled WGS sequence"/>
</dbReference>
<dbReference type="InterPro" id="IPR001844">
    <property type="entry name" value="Cpn60/GroEL"/>
</dbReference>
<evidence type="ECO:0000313" key="3">
    <source>
        <dbReference type="EMBL" id="KAK3197869.1"/>
    </source>
</evidence>
<organism evidence="3 4">
    <name type="scientific">Dipteronia sinensis</name>
    <dbReference type="NCBI Taxonomy" id="43782"/>
    <lineage>
        <taxon>Eukaryota</taxon>
        <taxon>Viridiplantae</taxon>
        <taxon>Streptophyta</taxon>
        <taxon>Embryophyta</taxon>
        <taxon>Tracheophyta</taxon>
        <taxon>Spermatophyta</taxon>
        <taxon>Magnoliopsida</taxon>
        <taxon>eudicotyledons</taxon>
        <taxon>Gunneridae</taxon>
        <taxon>Pentapetalae</taxon>
        <taxon>rosids</taxon>
        <taxon>malvids</taxon>
        <taxon>Sapindales</taxon>
        <taxon>Sapindaceae</taxon>
        <taxon>Hippocastanoideae</taxon>
        <taxon>Acereae</taxon>
        <taxon>Dipteronia</taxon>
    </lineage>
</organism>
<evidence type="ECO:0000256" key="1">
    <source>
        <dbReference type="ARBA" id="ARBA00006607"/>
    </source>
</evidence>
<evidence type="ECO:0000256" key="2">
    <source>
        <dbReference type="ARBA" id="ARBA00023186"/>
    </source>
</evidence>
<protein>
    <submittedName>
        <fullName evidence="3">Uncharacterized protein</fullName>
    </submittedName>
</protein>
<keyword evidence="4" id="KW-1185">Reference proteome</keyword>
<comment type="similarity">
    <text evidence="1">Belongs to the chaperonin (HSP60) family.</text>
</comment>
<dbReference type="GO" id="GO:0042026">
    <property type="term" value="P:protein refolding"/>
    <property type="evidence" value="ECO:0007669"/>
    <property type="project" value="InterPro"/>
</dbReference>
<dbReference type="PANTHER" id="PTHR45633">
    <property type="entry name" value="60 KDA HEAT SHOCK PROTEIN, MITOCHONDRIAL"/>
    <property type="match status" value="1"/>
</dbReference>
<dbReference type="InterPro" id="IPR027409">
    <property type="entry name" value="GroEL-like_apical_dom_sf"/>
</dbReference>
<gene>
    <name evidence="3" type="ORF">Dsin_021284</name>
</gene>
<proteinExistence type="inferred from homology"/>
<comment type="caution">
    <text evidence="3">The sequence shown here is derived from an EMBL/GenBank/DDBJ whole genome shotgun (WGS) entry which is preliminary data.</text>
</comment>